<dbReference type="InterPro" id="IPR036388">
    <property type="entry name" value="WH-like_DNA-bd_sf"/>
</dbReference>
<dbReference type="NCBIfam" id="TIGR00589">
    <property type="entry name" value="ogt"/>
    <property type="match status" value="1"/>
</dbReference>
<sequence length="149" mass="16174">MIAISDTALVDCPLIRLAFSDSFQTDSALPIGQAHHPSLLKVEQQISEYFTGKRTSFELPLAPAGTSFQQAAWRALQTIPWGQTRNYSEQAVSIGKPKAVRAVGAANGRNPIAIVIPCHRVIGSNGELTGYAGGITRKEWLLAHELHQQ</sequence>
<comment type="miscellaneous">
    <text evidence="8">This enzyme catalyzes only one turnover and therefore is not strictly catalytic. According to one definition, an enzyme is a biocatalyst that acts repeatedly and over many reaction cycles.</text>
</comment>
<feature type="active site" description="Nucleophile; methyl group acceptor" evidence="8">
    <location>
        <position position="118"/>
    </location>
</feature>
<dbReference type="PANTHER" id="PTHR10815:SF5">
    <property type="entry name" value="METHYLATED-DNA--PROTEIN-CYSTEINE METHYLTRANSFERASE"/>
    <property type="match status" value="1"/>
</dbReference>
<evidence type="ECO:0000256" key="2">
    <source>
        <dbReference type="ARBA" id="ARBA00022490"/>
    </source>
</evidence>
<evidence type="ECO:0000313" key="12">
    <source>
        <dbReference type="Proteomes" id="UP001166251"/>
    </source>
</evidence>
<dbReference type="SUPFAM" id="SSF53155">
    <property type="entry name" value="Methylated DNA-protein cysteine methyltransferase domain"/>
    <property type="match status" value="1"/>
</dbReference>
<feature type="domain" description="Methylguanine DNA methyltransferase ribonuclease-like" evidence="10">
    <location>
        <begin position="14"/>
        <end position="63"/>
    </location>
</feature>
<comment type="caution">
    <text evidence="11">The sequence shown here is derived from an EMBL/GenBank/DDBJ whole genome shotgun (WGS) entry which is preliminary data.</text>
</comment>
<feature type="domain" description="Methylated-DNA-[protein]-cysteine S-methyltransferase DNA binding" evidence="9">
    <location>
        <begin position="67"/>
        <end position="145"/>
    </location>
</feature>
<name>A0ABS7EIR0_9GAMM</name>
<keyword evidence="6 8" id="KW-0234">DNA repair</keyword>
<evidence type="ECO:0000256" key="7">
    <source>
        <dbReference type="ARBA" id="ARBA00049348"/>
    </source>
</evidence>
<dbReference type="Proteomes" id="UP001166251">
    <property type="component" value="Unassembled WGS sequence"/>
</dbReference>
<comment type="subcellular location">
    <subcellularLocation>
        <location evidence="8">Cytoplasm</location>
    </subcellularLocation>
</comment>
<protein>
    <recommendedName>
        <fullName evidence="8">Methylated-DNA--protein-cysteine methyltransferase</fullName>
        <ecNumber evidence="8">2.1.1.63</ecNumber>
    </recommendedName>
    <alternativeName>
        <fullName evidence="8">6-O-methylguanine-DNA methyltransferase</fullName>
        <shortName evidence="8">MGMT</shortName>
    </alternativeName>
    <alternativeName>
        <fullName evidence="8">O-6-methylguanine-DNA-alkyltransferase</fullName>
    </alternativeName>
</protein>
<dbReference type="InterPro" id="IPR014048">
    <property type="entry name" value="MethylDNA_cys_MeTrfase_DNA-bd"/>
</dbReference>
<dbReference type="GO" id="GO:0003908">
    <property type="term" value="F:methylated-DNA-[protein]-cysteine S-methyltransferase activity"/>
    <property type="evidence" value="ECO:0007669"/>
    <property type="project" value="UniProtKB-EC"/>
</dbReference>
<dbReference type="EMBL" id="JAHZSS010000020">
    <property type="protein sequence ID" value="MBW8192234.1"/>
    <property type="molecule type" value="Genomic_DNA"/>
</dbReference>
<comment type="catalytic activity">
    <reaction evidence="1 8">
        <text>a 4-O-methyl-thymidine in DNA + L-cysteinyl-[protein] = a thymidine in DNA + S-methyl-L-cysteinyl-[protein]</text>
        <dbReference type="Rhea" id="RHEA:53428"/>
        <dbReference type="Rhea" id="RHEA-COMP:10131"/>
        <dbReference type="Rhea" id="RHEA-COMP:10132"/>
        <dbReference type="Rhea" id="RHEA-COMP:13555"/>
        <dbReference type="Rhea" id="RHEA-COMP:13556"/>
        <dbReference type="ChEBI" id="CHEBI:29950"/>
        <dbReference type="ChEBI" id="CHEBI:82612"/>
        <dbReference type="ChEBI" id="CHEBI:137386"/>
        <dbReference type="ChEBI" id="CHEBI:137387"/>
        <dbReference type="EC" id="2.1.1.63"/>
    </reaction>
</comment>
<evidence type="ECO:0000259" key="9">
    <source>
        <dbReference type="Pfam" id="PF01035"/>
    </source>
</evidence>
<evidence type="ECO:0000256" key="8">
    <source>
        <dbReference type="HAMAP-Rule" id="MF_00772"/>
    </source>
</evidence>
<dbReference type="Pfam" id="PF01035">
    <property type="entry name" value="DNA_binding_1"/>
    <property type="match status" value="1"/>
</dbReference>
<evidence type="ECO:0000256" key="1">
    <source>
        <dbReference type="ARBA" id="ARBA00001286"/>
    </source>
</evidence>
<reference evidence="11" key="1">
    <citation type="submission" date="2021-07" db="EMBL/GenBank/DDBJ databases">
        <title>Neiella marina sp. nov., isolated from the intestinal content of sea cucumber Apostichopus japonicus.</title>
        <authorList>
            <person name="Bai X."/>
        </authorList>
    </citation>
    <scope>NUCLEOTIDE SEQUENCE</scope>
    <source>
        <strain evidence="11">126</strain>
    </source>
</reference>
<dbReference type="Pfam" id="PF02870">
    <property type="entry name" value="Methyltransf_1N"/>
    <property type="match status" value="1"/>
</dbReference>
<keyword evidence="2 8" id="KW-0963">Cytoplasm</keyword>
<accession>A0ABS7EIR0</accession>
<dbReference type="SUPFAM" id="SSF46767">
    <property type="entry name" value="Methylated DNA-protein cysteine methyltransferase, C-terminal domain"/>
    <property type="match status" value="1"/>
</dbReference>
<evidence type="ECO:0000256" key="6">
    <source>
        <dbReference type="ARBA" id="ARBA00023204"/>
    </source>
</evidence>
<dbReference type="Gene3D" id="3.30.160.70">
    <property type="entry name" value="Methylated DNA-protein cysteine methyltransferase domain"/>
    <property type="match status" value="1"/>
</dbReference>
<dbReference type="InterPro" id="IPR008332">
    <property type="entry name" value="MethylG_MeTrfase_N"/>
</dbReference>
<evidence type="ECO:0000313" key="11">
    <source>
        <dbReference type="EMBL" id="MBW8192234.1"/>
    </source>
</evidence>
<evidence type="ECO:0000256" key="3">
    <source>
        <dbReference type="ARBA" id="ARBA00022603"/>
    </source>
</evidence>
<evidence type="ECO:0000256" key="5">
    <source>
        <dbReference type="ARBA" id="ARBA00022763"/>
    </source>
</evidence>
<dbReference type="HAMAP" id="MF_00772">
    <property type="entry name" value="OGT"/>
    <property type="match status" value="1"/>
</dbReference>
<comment type="function">
    <text evidence="8">Involved in the cellular defense against the biological effects of O6-methylguanine (O6-MeG) and O4-methylthymine (O4-MeT) in DNA. Repairs the methylated nucleobase in DNA by stoichiometrically transferring the methyl group to a cysteine residue in the enzyme. This is a suicide reaction: the enzyme is irreversibly inactivated.</text>
</comment>
<keyword evidence="5 8" id="KW-0227">DNA damage</keyword>
<evidence type="ECO:0000256" key="4">
    <source>
        <dbReference type="ARBA" id="ARBA00022679"/>
    </source>
</evidence>
<dbReference type="PROSITE" id="PS00374">
    <property type="entry name" value="MGMT"/>
    <property type="match status" value="1"/>
</dbReference>
<organism evidence="11 12">
    <name type="scientific">Neiella holothuriorum</name>
    <dbReference type="NCBI Taxonomy" id="2870530"/>
    <lineage>
        <taxon>Bacteria</taxon>
        <taxon>Pseudomonadati</taxon>
        <taxon>Pseudomonadota</taxon>
        <taxon>Gammaproteobacteria</taxon>
        <taxon>Alteromonadales</taxon>
        <taxon>Echinimonadaceae</taxon>
        <taxon>Neiella</taxon>
    </lineage>
</organism>
<dbReference type="GO" id="GO:0032259">
    <property type="term" value="P:methylation"/>
    <property type="evidence" value="ECO:0007669"/>
    <property type="project" value="UniProtKB-KW"/>
</dbReference>
<comment type="similarity">
    <text evidence="8">Belongs to the MGMT family.</text>
</comment>
<dbReference type="InterPro" id="IPR001497">
    <property type="entry name" value="MethylDNA_cys_MeTrfase_AS"/>
</dbReference>
<dbReference type="InterPro" id="IPR036631">
    <property type="entry name" value="MGMT_N_sf"/>
</dbReference>
<gene>
    <name evidence="11" type="ORF">K0504_14450</name>
</gene>
<dbReference type="PANTHER" id="PTHR10815">
    <property type="entry name" value="METHYLATED-DNA--PROTEIN-CYSTEINE METHYLTRANSFERASE"/>
    <property type="match status" value="1"/>
</dbReference>
<keyword evidence="3 8" id="KW-0489">Methyltransferase</keyword>
<dbReference type="InterPro" id="IPR036217">
    <property type="entry name" value="MethylDNA_cys_MeTrfase_DNAb"/>
</dbReference>
<dbReference type="EC" id="2.1.1.63" evidence="8"/>
<comment type="catalytic activity">
    <reaction evidence="7 8">
        <text>a 6-O-methyl-2'-deoxyguanosine in DNA + L-cysteinyl-[protein] = S-methyl-L-cysteinyl-[protein] + a 2'-deoxyguanosine in DNA</text>
        <dbReference type="Rhea" id="RHEA:24000"/>
        <dbReference type="Rhea" id="RHEA-COMP:10131"/>
        <dbReference type="Rhea" id="RHEA-COMP:10132"/>
        <dbReference type="Rhea" id="RHEA-COMP:11367"/>
        <dbReference type="Rhea" id="RHEA-COMP:11368"/>
        <dbReference type="ChEBI" id="CHEBI:29950"/>
        <dbReference type="ChEBI" id="CHEBI:82612"/>
        <dbReference type="ChEBI" id="CHEBI:85445"/>
        <dbReference type="ChEBI" id="CHEBI:85448"/>
        <dbReference type="EC" id="2.1.1.63"/>
    </reaction>
</comment>
<dbReference type="Gene3D" id="1.10.10.10">
    <property type="entry name" value="Winged helix-like DNA-binding domain superfamily/Winged helix DNA-binding domain"/>
    <property type="match status" value="1"/>
</dbReference>
<dbReference type="CDD" id="cd06445">
    <property type="entry name" value="ATase"/>
    <property type="match status" value="1"/>
</dbReference>
<proteinExistence type="inferred from homology"/>
<keyword evidence="12" id="KW-1185">Reference proteome</keyword>
<dbReference type="InterPro" id="IPR023546">
    <property type="entry name" value="MGMT"/>
</dbReference>
<keyword evidence="4 8" id="KW-0808">Transferase</keyword>
<evidence type="ECO:0000259" key="10">
    <source>
        <dbReference type="Pfam" id="PF02870"/>
    </source>
</evidence>